<feature type="compositionally biased region" description="Low complexity" evidence="1">
    <location>
        <begin position="14"/>
        <end position="31"/>
    </location>
</feature>
<reference evidence="2 3" key="1">
    <citation type="journal article" date="2019" name="New Phytol.">
        <title>Comparative genomics reveals unique wood-decay strategies and fruiting body development in the Schizophyllaceae.</title>
        <authorList>
            <person name="Almasi E."/>
            <person name="Sahu N."/>
            <person name="Krizsan K."/>
            <person name="Balint B."/>
            <person name="Kovacs G.M."/>
            <person name="Kiss B."/>
            <person name="Cseklye J."/>
            <person name="Drula E."/>
            <person name="Henrissat B."/>
            <person name="Nagy I."/>
            <person name="Chovatia M."/>
            <person name="Adam C."/>
            <person name="LaButti K."/>
            <person name="Lipzen A."/>
            <person name="Riley R."/>
            <person name="Grigoriev I.V."/>
            <person name="Nagy L.G."/>
        </authorList>
    </citation>
    <scope>NUCLEOTIDE SEQUENCE [LARGE SCALE GENOMIC DNA]</scope>
    <source>
        <strain evidence="2 3">NL-1724</strain>
    </source>
</reference>
<feature type="region of interest" description="Disordered" evidence="1">
    <location>
        <begin position="1"/>
        <end position="211"/>
    </location>
</feature>
<feature type="compositionally biased region" description="Low complexity" evidence="1">
    <location>
        <begin position="155"/>
        <end position="177"/>
    </location>
</feature>
<evidence type="ECO:0000313" key="2">
    <source>
        <dbReference type="EMBL" id="TRM58711.1"/>
    </source>
</evidence>
<name>A0A550C1M1_9AGAR</name>
<accession>A0A550C1M1</accession>
<comment type="caution">
    <text evidence="2">The sequence shown here is derived from an EMBL/GenBank/DDBJ whole genome shotgun (WGS) entry which is preliminary data.</text>
</comment>
<protein>
    <submittedName>
        <fullName evidence="2">Uncharacterized protein</fullName>
    </submittedName>
</protein>
<dbReference type="STRING" id="97359.A0A550C1M1"/>
<evidence type="ECO:0000313" key="3">
    <source>
        <dbReference type="Proteomes" id="UP000320762"/>
    </source>
</evidence>
<feature type="compositionally biased region" description="Pro residues" evidence="1">
    <location>
        <begin position="97"/>
        <end position="106"/>
    </location>
</feature>
<evidence type="ECO:0000256" key="1">
    <source>
        <dbReference type="SAM" id="MobiDB-lite"/>
    </source>
</evidence>
<feature type="compositionally biased region" description="Basic and acidic residues" evidence="1">
    <location>
        <begin position="196"/>
        <end position="205"/>
    </location>
</feature>
<dbReference type="EMBL" id="VDMD01000033">
    <property type="protein sequence ID" value="TRM58711.1"/>
    <property type="molecule type" value="Genomic_DNA"/>
</dbReference>
<organism evidence="2 3">
    <name type="scientific">Schizophyllum amplum</name>
    <dbReference type="NCBI Taxonomy" id="97359"/>
    <lineage>
        <taxon>Eukaryota</taxon>
        <taxon>Fungi</taxon>
        <taxon>Dikarya</taxon>
        <taxon>Basidiomycota</taxon>
        <taxon>Agaricomycotina</taxon>
        <taxon>Agaricomycetes</taxon>
        <taxon>Agaricomycetidae</taxon>
        <taxon>Agaricales</taxon>
        <taxon>Schizophyllaceae</taxon>
        <taxon>Schizophyllum</taxon>
    </lineage>
</organism>
<dbReference type="OrthoDB" id="3071117at2759"/>
<gene>
    <name evidence="2" type="ORF">BD626DRAFT_510293</name>
</gene>
<dbReference type="AlphaFoldDB" id="A0A550C1M1"/>
<feature type="compositionally biased region" description="Pro residues" evidence="1">
    <location>
        <begin position="1"/>
        <end position="13"/>
    </location>
</feature>
<proteinExistence type="predicted"/>
<sequence>MAFPPLNLPPLPSAPASTSAPAPLSSVAPALPRTPSRGYPVAKPHASRMIHAYSPAQPSPLSRILLLGTRPEDDPFPPIEPAKPMSLAEELGITLSPPSPPAPAPPVRDMKGKGRAPPPPPRTALGGRRRRRRRTAEKVAAPPRVGAGSSRAVTRSSKAGAGSSSRAGLSREAGSKPSSPPRPRMMRAGQPGPRRVPVDSEDAPKLRQKKA</sequence>
<keyword evidence="3" id="KW-1185">Reference proteome</keyword>
<dbReference type="Proteomes" id="UP000320762">
    <property type="component" value="Unassembled WGS sequence"/>
</dbReference>